<dbReference type="PANTHER" id="PTHR43289">
    <property type="entry name" value="MITOGEN-ACTIVATED PROTEIN KINASE KINASE KINASE 20-RELATED"/>
    <property type="match status" value="1"/>
</dbReference>
<dbReference type="PROSITE" id="PS00107">
    <property type="entry name" value="PROTEIN_KINASE_ATP"/>
    <property type="match status" value="1"/>
</dbReference>
<dbReference type="Proteomes" id="UP000242949">
    <property type="component" value="Unassembled WGS sequence"/>
</dbReference>
<dbReference type="PROSITE" id="PS50011">
    <property type="entry name" value="PROTEIN_KINASE_DOM"/>
    <property type="match status" value="1"/>
</dbReference>
<evidence type="ECO:0000256" key="6">
    <source>
        <dbReference type="ARBA" id="ARBA00022777"/>
    </source>
</evidence>
<comment type="catalytic activity">
    <reaction evidence="9">
        <text>L-threonyl-[protein] + ATP = O-phospho-L-threonyl-[protein] + ADP + H(+)</text>
        <dbReference type="Rhea" id="RHEA:46608"/>
        <dbReference type="Rhea" id="RHEA-COMP:11060"/>
        <dbReference type="Rhea" id="RHEA-COMP:11605"/>
        <dbReference type="ChEBI" id="CHEBI:15378"/>
        <dbReference type="ChEBI" id="CHEBI:30013"/>
        <dbReference type="ChEBI" id="CHEBI:30616"/>
        <dbReference type="ChEBI" id="CHEBI:61977"/>
        <dbReference type="ChEBI" id="CHEBI:456216"/>
        <dbReference type="EC" id="2.7.11.1"/>
    </reaction>
</comment>
<name>A0A1G6H2I2_9BACI</name>
<dbReference type="PROSITE" id="PS51178">
    <property type="entry name" value="PASTA"/>
    <property type="match status" value="2"/>
</dbReference>
<dbReference type="AlphaFoldDB" id="A0A1G6H2I2"/>
<comment type="subcellular location">
    <subcellularLocation>
        <location evidence="11">Spore membrane</location>
        <topology evidence="11">Single-pass type II membrane protein</topology>
    </subcellularLocation>
</comment>
<dbReference type="GO" id="GO:0005524">
    <property type="term" value="F:ATP binding"/>
    <property type="evidence" value="ECO:0007669"/>
    <property type="project" value="UniProtKB-UniRule"/>
</dbReference>
<keyword evidence="2 18" id="KW-0723">Serine/threonine-protein kinase</keyword>
<reference evidence="19" key="1">
    <citation type="submission" date="2016-09" db="EMBL/GenBank/DDBJ databases">
        <authorList>
            <person name="Varghese N."/>
            <person name="Submissions S."/>
        </authorList>
    </citation>
    <scope>NUCLEOTIDE SEQUENCE [LARGE SCALE GENOMIC DNA]</scope>
    <source>
        <strain evidence="19">S5</strain>
    </source>
</reference>
<dbReference type="PROSITE" id="PS00108">
    <property type="entry name" value="PROTEIN_KINASE_ST"/>
    <property type="match status" value="1"/>
</dbReference>
<evidence type="ECO:0000256" key="4">
    <source>
        <dbReference type="ARBA" id="ARBA00022679"/>
    </source>
</evidence>
<feature type="compositionally biased region" description="Acidic residues" evidence="14">
    <location>
        <begin position="595"/>
        <end position="608"/>
    </location>
</feature>
<feature type="transmembrane region" description="Helical" evidence="15">
    <location>
        <begin position="344"/>
        <end position="366"/>
    </location>
</feature>
<keyword evidence="8" id="KW-0735">Signal-anchor</keyword>
<evidence type="ECO:0000256" key="11">
    <source>
        <dbReference type="ARBA" id="ARBA00060432"/>
    </source>
</evidence>
<dbReference type="GO" id="GO:0009847">
    <property type="term" value="P:spore germination"/>
    <property type="evidence" value="ECO:0007669"/>
    <property type="project" value="UniProtKB-ARBA"/>
</dbReference>
<keyword evidence="15" id="KW-0812">Transmembrane</keyword>
<dbReference type="STRING" id="1612202.SAMN05421734_102124"/>
<evidence type="ECO:0000259" key="16">
    <source>
        <dbReference type="PROSITE" id="PS50011"/>
    </source>
</evidence>
<dbReference type="FunFam" id="1.10.510.10:FF:000021">
    <property type="entry name" value="Serine/threonine protein kinase"/>
    <property type="match status" value="1"/>
</dbReference>
<feature type="binding site" evidence="13">
    <location>
        <position position="40"/>
    </location>
    <ligand>
        <name>ATP</name>
        <dbReference type="ChEBI" id="CHEBI:30616"/>
    </ligand>
</feature>
<feature type="compositionally biased region" description="Basic and acidic residues" evidence="14">
    <location>
        <begin position="323"/>
        <end position="335"/>
    </location>
</feature>
<dbReference type="InterPro" id="IPR005543">
    <property type="entry name" value="PASTA_dom"/>
</dbReference>
<dbReference type="GO" id="GO:0004674">
    <property type="term" value="F:protein serine/threonine kinase activity"/>
    <property type="evidence" value="ECO:0007669"/>
    <property type="project" value="UniProtKB-KW"/>
</dbReference>
<dbReference type="Gene3D" id="3.30.10.20">
    <property type="match status" value="3"/>
</dbReference>
<keyword evidence="5 13" id="KW-0547">Nucleotide-binding</keyword>
<dbReference type="EC" id="2.7.11.1" evidence="1"/>
<proteinExistence type="predicted"/>
<dbReference type="SUPFAM" id="SSF56112">
    <property type="entry name" value="Protein kinase-like (PK-like)"/>
    <property type="match status" value="1"/>
</dbReference>
<sequence length="681" mass="76413">MLENQLLSDRYQVKRLIGGGGMANVYLGFDTILEREVAIKALRMEYANDEEFISRFYREAQSATSLSHPNIVSIYDVGDENDIYYMVMEHIEGMTLKEYIQLNGPISVEESVFIMEQVAAAIEHAHANSLIHRDIKPQNILIDEHKDVKVTDFGIALALSATSLTQTNSVLGSVHYLSPEQARGGVATEKSDIYSLGIVLFELLTGRLPFSGESAVSIALKHLQHETPSIRRWHPEIPQSLENVVLKATTKDPLHRYADVLAFQTDLVTSLNHERINEEKFIQPEEPGEKTKQVPIITDDAQLSEKDETLQHTKSVTQGTKPVDTKSEKNEENSKKKVSKKKKWTLWLLSIFLLFLIGSAVALFLLPNLLQPDDIDMPDVVGESFEDGEEQLVELGFEVEREEVFTDEYEQDIIAETDPEAGASVKEGSTVTLYVSLGEETESFSDYTGQSYSQVERLLLQQGYQDVQRIDRYSDEPEGQIIAHSEPEAGEEVVPGETTAIFEVSIGKRTVELDDLEGMTESSAREYLSENDLVIDVSEEYSDSVDEGRVISQSPSADSEVEVGSVVNLTISLGEEEQPPVTENVTFTVPYTGDETAEDSDEEDEQETENTTQTPRQDVRIYISDMNHDLNELYETDTITEDTEFTIRLTIAPNTTATYKVERDDEVVIQKTISYDDVEGD</sequence>
<evidence type="ECO:0000256" key="12">
    <source>
        <dbReference type="ARBA" id="ARBA00070041"/>
    </source>
</evidence>
<dbReference type="SMART" id="SM00740">
    <property type="entry name" value="PASTA"/>
    <property type="match status" value="3"/>
</dbReference>
<dbReference type="Pfam" id="PF21160">
    <property type="entry name" value="PrkC-like_PASTA-like"/>
    <property type="match status" value="1"/>
</dbReference>
<dbReference type="InterPro" id="IPR000719">
    <property type="entry name" value="Prot_kinase_dom"/>
</dbReference>
<protein>
    <recommendedName>
        <fullName evidence="12">Serine/threonine-protein kinase PrkC</fullName>
        <ecNumber evidence="1">2.7.11.1</ecNumber>
    </recommendedName>
</protein>
<dbReference type="Pfam" id="PF00069">
    <property type="entry name" value="Pkinase"/>
    <property type="match status" value="1"/>
</dbReference>
<comment type="catalytic activity">
    <reaction evidence="10">
        <text>L-seryl-[protein] + ATP = O-phospho-L-seryl-[protein] + ADP + H(+)</text>
        <dbReference type="Rhea" id="RHEA:17989"/>
        <dbReference type="Rhea" id="RHEA-COMP:9863"/>
        <dbReference type="Rhea" id="RHEA-COMP:11604"/>
        <dbReference type="ChEBI" id="CHEBI:15378"/>
        <dbReference type="ChEBI" id="CHEBI:29999"/>
        <dbReference type="ChEBI" id="CHEBI:30616"/>
        <dbReference type="ChEBI" id="CHEBI:83421"/>
        <dbReference type="ChEBI" id="CHEBI:456216"/>
        <dbReference type="EC" id="2.7.11.1"/>
    </reaction>
</comment>
<evidence type="ECO:0000256" key="3">
    <source>
        <dbReference type="ARBA" id="ARBA00022544"/>
    </source>
</evidence>
<dbReference type="Gene3D" id="1.10.510.10">
    <property type="entry name" value="Transferase(Phosphotransferase) domain 1"/>
    <property type="match status" value="1"/>
</dbReference>
<evidence type="ECO:0000256" key="7">
    <source>
        <dbReference type="ARBA" id="ARBA00022840"/>
    </source>
</evidence>
<dbReference type="Gene3D" id="2.60.40.2560">
    <property type="match status" value="1"/>
</dbReference>
<evidence type="ECO:0000256" key="15">
    <source>
        <dbReference type="SAM" id="Phobius"/>
    </source>
</evidence>
<feature type="domain" description="PASTA" evidence="17">
    <location>
        <begin position="507"/>
        <end position="573"/>
    </location>
</feature>
<keyword evidence="7 13" id="KW-0067">ATP-binding</keyword>
<dbReference type="EMBL" id="FMYI01000002">
    <property type="protein sequence ID" value="SDB88105.1"/>
    <property type="molecule type" value="Genomic_DNA"/>
</dbReference>
<dbReference type="NCBIfam" id="NF033483">
    <property type="entry name" value="PknB_PASTA_kin"/>
    <property type="match status" value="1"/>
</dbReference>
<dbReference type="CDD" id="cd06577">
    <property type="entry name" value="PASTA_pknB"/>
    <property type="match status" value="2"/>
</dbReference>
<dbReference type="RefSeq" id="WP_090792870.1">
    <property type="nucleotide sequence ID" value="NZ_FMYI01000002.1"/>
</dbReference>
<dbReference type="PANTHER" id="PTHR43289:SF34">
    <property type="entry name" value="SERINE_THREONINE-PROTEIN KINASE YBDM-RELATED"/>
    <property type="match status" value="1"/>
</dbReference>
<keyword evidence="4" id="KW-0808">Transferase</keyword>
<accession>A0A1G6H2I2</accession>
<evidence type="ECO:0000256" key="2">
    <source>
        <dbReference type="ARBA" id="ARBA00022527"/>
    </source>
</evidence>
<dbReference type="InterPro" id="IPR008271">
    <property type="entry name" value="Ser/Thr_kinase_AS"/>
</dbReference>
<keyword evidence="19" id="KW-1185">Reference proteome</keyword>
<dbReference type="Gene3D" id="3.30.200.20">
    <property type="entry name" value="Phosphorylase Kinase, domain 1"/>
    <property type="match status" value="1"/>
</dbReference>
<feature type="domain" description="Protein kinase" evidence="16">
    <location>
        <begin position="11"/>
        <end position="276"/>
    </location>
</feature>
<feature type="domain" description="PASTA" evidence="17">
    <location>
        <begin position="371"/>
        <end position="437"/>
    </location>
</feature>
<dbReference type="OrthoDB" id="9788659at2"/>
<dbReference type="FunFam" id="3.30.200.20:FF:000035">
    <property type="entry name" value="Serine/threonine protein kinase Stk1"/>
    <property type="match status" value="1"/>
</dbReference>
<dbReference type="GO" id="GO:0007165">
    <property type="term" value="P:signal transduction"/>
    <property type="evidence" value="ECO:0007669"/>
    <property type="project" value="UniProtKB-ARBA"/>
</dbReference>
<dbReference type="CDD" id="cd14014">
    <property type="entry name" value="STKc_PknB_like"/>
    <property type="match status" value="1"/>
</dbReference>
<keyword evidence="15" id="KW-0472">Membrane</keyword>
<dbReference type="GO" id="GO:0071224">
    <property type="term" value="P:cellular response to peptidoglycan"/>
    <property type="evidence" value="ECO:0007669"/>
    <property type="project" value="UniProtKB-ARBA"/>
</dbReference>
<evidence type="ECO:0000256" key="14">
    <source>
        <dbReference type="SAM" id="MobiDB-lite"/>
    </source>
</evidence>
<keyword evidence="3" id="KW-0309">Germination</keyword>
<feature type="region of interest" description="Disordered" evidence="14">
    <location>
        <begin position="303"/>
        <end position="335"/>
    </location>
</feature>
<dbReference type="Pfam" id="PF03793">
    <property type="entry name" value="PASTA"/>
    <property type="match status" value="3"/>
</dbReference>
<feature type="region of interest" description="Disordered" evidence="14">
    <location>
        <begin position="592"/>
        <end position="617"/>
    </location>
</feature>
<evidence type="ECO:0000256" key="1">
    <source>
        <dbReference type="ARBA" id="ARBA00012513"/>
    </source>
</evidence>
<organism evidence="18 19">
    <name type="scientific">Pelagirhabdus alkalitolerans</name>
    <dbReference type="NCBI Taxonomy" id="1612202"/>
    <lineage>
        <taxon>Bacteria</taxon>
        <taxon>Bacillati</taxon>
        <taxon>Bacillota</taxon>
        <taxon>Bacilli</taxon>
        <taxon>Bacillales</taxon>
        <taxon>Bacillaceae</taxon>
        <taxon>Pelagirhabdus</taxon>
    </lineage>
</organism>
<evidence type="ECO:0000256" key="8">
    <source>
        <dbReference type="ARBA" id="ARBA00022968"/>
    </source>
</evidence>
<dbReference type="InterPro" id="IPR017441">
    <property type="entry name" value="Protein_kinase_ATP_BS"/>
</dbReference>
<keyword evidence="15" id="KW-1133">Transmembrane helix</keyword>
<dbReference type="SMART" id="SM00220">
    <property type="entry name" value="S_TKc"/>
    <property type="match status" value="1"/>
</dbReference>
<dbReference type="InterPro" id="IPR011009">
    <property type="entry name" value="Kinase-like_dom_sf"/>
</dbReference>
<keyword evidence="6 18" id="KW-0418">Kinase</keyword>
<evidence type="ECO:0000259" key="17">
    <source>
        <dbReference type="PROSITE" id="PS51178"/>
    </source>
</evidence>
<evidence type="ECO:0000256" key="5">
    <source>
        <dbReference type="ARBA" id="ARBA00022741"/>
    </source>
</evidence>
<evidence type="ECO:0000256" key="13">
    <source>
        <dbReference type="PROSITE-ProRule" id="PRU10141"/>
    </source>
</evidence>
<evidence type="ECO:0000256" key="10">
    <source>
        <dbReference type="ARBA" id="ARBA00048679"/>
    </source>
</evidence>
<gene>
    <name evidence="18" type="ORF">SAMN05421734_102124</name>
</gene>
<evidence type="ECO:0000256" key="9">
    <source>
        <dbReference type="ARBA" id="ARBA00047899"/>
    </source>
</evidence>
<evidence type="ECO:0000313" key="18">
    <source>
        <dbReference type="EMBL" id="SDB88105.1"/>
    </source>
</evidence>
<evidence type="ECO:0000313" key="19">
    <source>
        <dbReference type="Proteomes" id="UP000242949"/>
    </source>
</evidence>